<evidence type="ECO:0000313" key="4">
    <source>
        <dbReference type="Proteomes" id="UP000030765"/>
    </source>
</evidence>
<sequence>MVICRCRRHPSSFRVLSYLSFSATIALGCDSIEGEIWSRETVETWSPDSMVQQVSFVVHRTPIPPFPSVRTVKISRTTNEPAVTISSQLELQPPFARFAIVWEQAFPTATGSINVDSRPAYDPCLFGPGNLFDSEAPTKQTKLSNGSPPREPLRVCMPFVFVRVFPTNVIEL</sequence>
<feature type="chain" id="PRO_5010759927" evidence="1">
    <location>
        <begin position="29"/>
        <end position="172"/>
    </location>
</feature>
<dbReference type="AlphaFoldDB" id="A0A084VXW8"/>
<dbReference type="EMBL" id="ATLV01018209">
    <property type="status" value="NOT_ANNOTATED_CDS"/>
    <property type="molecule type" value="Genomic_DNA"/>
</dbReference>
<reference evidence="3" key="2">
    <citation type="submission" date="2020-05" db="UniProtKB">
        <authorList>
            <consortium name="EnsemblMetazoa"/>
        </authorList>
    </citation>
    <scope>IDENTIFICATION</scope>
</reference>
<dbReference type="Proteomes" id="UP000030765">
    <property type="component" value="Unassembled WGS sequence"/>
</dbReference>
<keyword evidence="1" id="KW-0732">Signal</keyword>
<evidence type="ECO:0000256" key="1">
    <source>
        <dbReference type="SAM" id="SignalP"/>
    </source>
</evidence>
<evidence type="ECO:0000313" key="3">
    <source>
        <dbReference type="EnsemblMetazoa" id="ASIC010563-PA"/>
    </source>
</evidence>
<reference evidence="2 4" key="1">
    <citation type="journal article" date="2014" name="BMC Genomics">
        <title>Genome sequence of Anopheles sinensis provides insight into genetics basis of mosquito competence for malaria parasites.</title>
        <authorList>
            <person name="Zhou D."/>
            <person name="Zhang D."/>
            <person name="Ding G."/>
            <person name="Shi L."/>
            <person name="Hou Q."/>
            <person name="Ye Y."/>
            <person name="Xu Y."/>
            <person name="Zhou H."/>
            <person name="Xiong C."/>
            <person name="Li S."/>
            <person name="Yu J."/>
            <person name="Hong S."/>
            <person name="Yu X."/>
            <person name="Zou P."/>
            <person name="Chen C."/>
            <person name="Chang X."/>
            <person name="Wang W."/>
            <person name="Lv Y."/>
            <person name="Sun Y."/>
            <person name="Ma L."/>
            <person name="Shen B."/>
            <person name="Zhu C."/>
        </authorList>
    </citation>
    <scope>NUCLEOTIDE SEQUENCE [LARGE SCALE GENOMIC DNA]</scope>
</reference>
<protein>
    <submittedName>
        <fullName evidence="2 3">Peptidase M48 Ste24p</fullName>
    </submittedName>
</protein>
<organism evidence="2">
    <name type="scientific">Anopheles sinensis</name>
    <name type="common">Mosquito</name>
    <dbReference type="NCBI Taxonomy" id="74873"/>
    <lineage>
        <taxon>Eukaryota</taxon>
        <taxon>Metazoa</taxon>
        <taxon>Ecdysozoa</taxon>
        <taxon>Arthropoda</taxon>
        <taxon>Hexapoda</taxon>
        <taxon>Insecta</taxon>
        <taxon>Pterygota</taxon>
        <taxon>Neoptera</taxon>
        <taxon>Endopterygota</taxon>
        <taxon>Diptera</taxon>
        <taxon>Nematocera</taxon>
        <taxon>Culicoidea</taxon>
        <taxon>Culicidae</taxon>
        <taxon>Anophelinae</taxon>
        <taxon>Anopheles</taxon>
    </lineage>
</organism>
<proteinExistence type="predicted"/>
<name>A0A084VXW8_ANOSI</name>
<accession>A0A084VXW8</accession>
<dbReference type="EMBL" id="KE525224">
    <property type="protein sequence ID" value="KFB42812.1"/>
    <property type="molecule type" value="Genomic_DNA"/>
</dbReference>
<dbReference type="EnsemblMetazoa" id="ASIC010563-RA">
    <property type="protein sequence ID" value="ASIC010563-PA"/>
    <property type="gene ID" value="ASIC010563"/>
</dbReference>
<evidence type="ECO:0000313" key="2">
    <source>
        <dbReference type="EMBL" id="KFB42812.1"/>
    </source>
</evidence>
<feature type="signal peptide" evidence="1">
    <location>
        <begin position="1"/>
        <end position="28"/>
    </location>
</feature>
<keyword evidence="4" id="KW-1185">Reference proteome</keyword>
<gene>
    <name evidence="2" type="ORF">ZHAS_00010563</name>
</gene>
<dbReference type="VEuPathDB" id="VectorBase:ASIC010563"/>
<dbReference type="PROSITE" id="PS51257">
    <property type="entry name" value="PROKAR_LIPOPROTEIN"/>
    <property type="match status" value="1"/>
</dbReference>